<dbReference type="RefSeq" id="YP_010051589.1">
    <property type="nucleotide sequence ID" value="NC_054444.1"/>
</dbReference>
<dbReference type="KEGG" id="vg:63926079"/>
<proteinExistence type="predicted"/>
<gene>
    <name evidence="1" type="primary">49</name>
    <name evidence="1" type="ORF">PBI_ANTSIRABE_49</name>
</gene>
<keyword evidence="2" id="KW-1185">Reference proteome</keyword>
<organism evidence="1 2">
    <name type="scientific">Mycobacterium phage Antsirabe</name>
    <dbReference type="NCBI Taxonomy" id="2575610"/>
    <lineage>
        <taxon>Viruses</taxon>
        <taxon>Duplodnaviria</taxon>
        <taxon>Heunggongvirae</taxon>
        <taxon>Uroviricota</taxon>
        <taxon>Caudoviricetes</taxon>
        <taxon>Gclasvirinae</taxon>
        <taxon>Antsirabevirus</taxon>
        <taxon>Antsirabevirus antsirabe</taxon>
    </lineage>
</organism>
<dbReference type="EMBL" id="MN234183">
    <property type="protein sequence ID" value="QFG10003.1"/>
    <property type="molecule type" value="Genomic_DNA"/>
</dbReference>
<reference evidence="1 2" key="1">
    <citation type="submission" date="2019-07" db="EMBL/GenBank/DDBJ databases">
        <authorList>
            <person name="Divens A.M."/>
            <person name="Garlena R.A."/>
            <person name="Russell D.A."/>
            <person name="Pope W.H."/>
            <person name="Jacobs-Sera D."/>
            <person name="Hatfull G.F."/>
        </authorList>
    </citation>
    <scope>NUCLEOTIDE SEQUENCE [LARGE SCALE GENOMIC DNA]</scope>
</reference>
<evidence type="ECO:0000313" key="2">
    <source>
        <dbReference type="Proteomes" id="UP000326949"/>
    </source>
</evidence>
<dbReference type="Proteomes" id="UP000326949">
    <property type="component" value="Segment"/>
</dbReference>
<dbReference type="GeneID" id="63926079"/>
<name>A0A5J6TGD5_9CAUD</name>
<protein>
    <submittedName>
        <fullName evidence="1">Uncharacterized protein</fullName>
    </submittedName>
</protein>
<sequence length="172" mass="19363">MTDTTQQFDDRAAAYVEARNRISDAQALREAHVRAALEGRADPDALPETYHALVDEADVLAQLANVEAIVGLMAGRALVEAGERRYRDRRRQIHRDVQAKLAEVRERQTPDVLELDGEKWPVRVKSGDHQDRTGRILENRLSADSPPEYLVALDPDGEQVWFGRDNLDLVIG</sequence>
<evidence type="ECO:0000313" key="1">
    <source>
        <dbReference type="EMBL" id="QFG10003.1"/>
    </source>
</evidence>
<accession>A0A5J6TGD5</accession>